<dbReference type="InterPro" id="IPR036271">
    <property type="entry name" value="Tet_transcr_reg_TetR-rel_C_sf"/>
</dbReference>
<sequence>MTAARPRPRATDEKPRSRRGRPSKQETARRGDARQLLLDAAHEAMIAKDSVDVSVMEIAERAGQSPAVVQYHFGGKDGLLRALMRRGTDRSVAQLTELAGLDMPADRKLAAHIRGLVNAYYQAPYVNALFRHLSDLAPEGETEAVFREFSQPIVRFYEKVLAQGVAEGLFREVSVMHLYMLIVGASDHIFARRKSLPVLFGVETMDDVQRRSYSDFLTDMVLTSLRP</sequence>
<gene>
    <name evidence="7" type="ORF">GLS40_08880</name>
</gene>
<feature type="domain" description="HTH tetR-type" evidence="6">
    <location>
        <begin position="31"/>
        <end position="91"/>
    </location>
</feature>
<dbReference type="InterPro" id="IPR001647">
    <property type="entry name" value="HTH_TetR"/>
</dbReference>
<feature type="compositionally biased region" description="Basic and acidic residues" evidence="5">
    <location>
        <begin position="23"/>
        <end position="32"/>
    </location>
</feature>
<dbReference type="GO" id="GO:0003700">
    <property type="term" value="F:DNA-binding transcription factor activity"/>
    <property type="evidence" value="ECO:0007669"/>
    <property type="project" value="TreeGrafter"/>
</dbReference>
<evidence type="ECO:0000256" key="1">
    <source>
        <dbReference type="ARBA" id="ARBA00023015"/>
    </source>
</evidence>
<dbReference type="Gene3D" id="1.10.357.10">
    <property type="entry name" value="Tetracycline Repressor, domain 2"/>
    <property type="match status" value="1"/>
</dbReference>
<evidence type="ECO:0000313" key="8">
    <source>
        <dbReference type="Proteomes" id="UP000443843"/>
    </source>
</evidence>
<dbReference type="Proteomes" id="UP000443843">
    <property type="component" value="Unassembled WGS sequence"/>
</dbReference>
<accession>A0A844W4Z1</accession>
<keyword evidence="2 4" id="KW-0238">DNA-binding</keyword>
<dbReference type="EMBL" id="WNXQ01000004">
    <property type="protein sequence ID" value="MWB78135.1"/>
    <property type="molecule type" value="Genomic_DNA"/>
</dbReference>
<keyword evidence="3" id="KW-0804">Transcription</keyword>
<name>A0A844W4Z1_9RHOB</name>
<evidence type="ECO:0000256" key="3">
    <source>
        <dbReference type="ARBA" id="ARBA00023163"/>
    </source>
</evidence>
<dbReference type="RefSeq" id="WP_160382403.1">
    <property type="nucleotide sequence ID" value="NZ_WNXQ01000004.1"/>
</dbReference>
<keyword evidence="1" id="KW-0805">Transcription regulation</keyword>
<organism evidence="7 8">
    <name type="scientific">Pseudooceanicola pacificus</name>
    <dbReference type="NCBI Taxonomy" id="2676438"/>
    <lineage>
        <taxon>Bacteria</taxon>
        <taxon>Pseudomonadati</taxon>
        <taxon>Pseudomonadota</taxon>
        <taxon>Alphaproteobacteria</taxon>
        <taxon>Rhodobacterales</taxon>
        <taxon>Paracoccaceae</taxon>
        <taxon>Pseudooceanicola</taxon>
    </lineage>
</organism>
<dbReference type="SUPFAM" id="SSF48498">
    <property type="entry name" value="Tetracyclin repressor-like, C-terminal domain"/>
    <property type="match status" value="1"/>
</dbReference>
<evidence type="ECO:0000256" key="2">
    <source>
        <dbReference type="ARBA" id="ARBA00023125"/>
    </source>
</evidence>
<keyword evidence="8" id="KW-1185">Reference proteome</keyword>
<evidence type="ECO:0000256" key="5">
    <source>
        <dbReference type="SAM" id="MobiDB-lite"/>
    </source>
</evidence>
<dbReference type="InterPro" id="IPR011075">
    <property type="entry name" value="TetR_C"/>
</dbReference>
<dbReference type="InterPro" id="IPR050109">
    <property type="entry name" value="HTH-type_TetR-like_transc_reg"/>
</dbReference>
<reference evidence="7 8" key="1">
    <citation type="submission" date="2019-11" db="EMBL/GenBank/DDBJ databases">
        <title>Pseudooceanicola pacifica sp. nov., isolated from deep-sea sediment of the Pacific Ocean.</title>
        <authorList>
            <person name="Lyu L."/>
        </authorList>
    </citation>
    <scope>NUCLEOTIDE SEQUENCE [LARGE SCALE GENOMIC DNA]</scope>
    <source>
        <strain evidence="7 8">216_PA32_1</strain>
    </source>
</reference>
<feature type="DNA-binding region" description="H-T-H motif" evidence="4">
    <location>
        <begin position="54"/>
        <end position="73"/>
    </location>
</feature>
<evidence type="ECO:0000256" key="4">
    <source>
        <dbReference type="PROSITE-ProRule" id="PRU00335"/>
    </source>
</evidence>
<dbReference type="PANTHER" id="PTHR30055:SF181">
    <property type="entry name" value="BLR6905 PROTEIN"/>
    <property type="match status" value="1"/>
</dbReference>
<comment type="caution">
    <text evidence="7">The sequence shown here is derived from an EMBL/GenBank/DDBJ whole genome shotgun (WGS) entry which is preliminary data.</text>
</comment>
<evidence type="ECO:0000259" key="6">
    <source>
        <dbReference type="PROSITE" id="PS50977"/>
    </source>
</evidence>
<feature type="region of interest" description="Disordered" evidence="5">
    <location>
        <begin position="1"/>
        <end position="32"/>
    </location>
</feature>
<dbReference type="SUPFAM" id="SSF46689">
    <property type="entry name" value="Homeodomain-like"/>
    <property type="match status" value="1"/>
</dbReference>
<proteinExistence type="predicted"/>
<dbReference type="InterPro" id="IPR009057">
    <property type="entry name" value="Homeodomain-like_sf"/>
</dbReference>
<protein>
    <submittedName>
        <fullName evidence="7">TetR family transcriptional regulator</fullName>
    </submittedName>
</protein>
<dbReference type="AlphaFoldDB" id="A0A844W4Z1"/>
<evidence type="ECO:0000313" key="7">
    <source>
        <dbReference type="EMBL" id="MWB78135.1"/>
    </source>
</evidence>
<dbReference type="GO" id="GO:0000976">
    <property type="term" value="F:transcription cis-regulatory region binding"/>
    <property type="evidence" value="ECO:0007669"/>
    <property type="project" value="TreeGrafter"/>
</dbReference>
<dbReference type="PANTHER" id="PTHR30055">
    <property type="entry name" value="HTH-TYPE TRANSCRIPTIONAL REGULATOR RUTR"/>
    <property type="match status" value="1"/>
</dbReference>
<dbReference type="PROSITE" id="PS50977">
    <property type="entry name" value="HTH_TETR_2"/>
    <property type="match status" value="1"/>
</dbReference>
<dbReference type="Pfam" id="PF00440">
    <property type="entry name" value="TetR_N"/>
    <property type="match status" value="1"/>
</dbReference>
<dbReference type="Pfam" id="PF14514">
    <property type="entry name" value="TetR_C_9"/>
    <property type="match status" value="1"/>
</dbReference>